<dbReference type="PANTHER" id="PTHR13937:SF0">
    <property type="entry name" value="EUKARYOTIC TRANSLATION INITIATION FACTOR 3 SUBUNIT C-RELATED"/>
    <property type="match status" value="1"/>
</dbReference>
<dbReference type="EMBL" id="JANBTX010000341">
    <property type="protein sequence ID" value="KAJ2682956.1"/>
    <property type="molecule type" value="Genomic_DNA"/>
</dbReference>
<dbReference type="PANTHER" id="PTHR13937">
    <property type="entry name" value="EUKARYOTIC TRANSLATION INITATION FACTOR 3, SUBUNIT 8 EIF3S8 -RELATED"/>
    <property type="match status" value="1"/>
</dbReference>
<dbReference type="GO" id="GO:0001732">
    <property type="term" value="P:formation of cytoplasmic translation initiation complex"/>
    <property type="evidence" value="ECO:0007669"/>
    <property type="project" value="UniProtKB-UniRule"/>
</dbReference>
<dbReference type="GO" id="GO:0031369">
    <property type="term" value="F:translation initiation factor binding"/>
    <property type="evidence" value="ECO:0007669"/>
    <property type="project" value="InterPro"/>
</dbReference>
<keyword evidence="8" id="KW-1185">Reference proteome</keyword>
<feature type="compositionally biased region" description="Low complexity" evidence="5">
    <location>
        <begin position="286"/>
        <end position="297"/>
    </location>
</feature>
<name>A0A9W8GGG8_9FUNG</name>
<feature type="compositionally biased region" description="Basic and acidic residues" evidence="5">
    <location>
        <begin position="58"/>
        <end position="69"/>
    </location>
</feature>
<dbReference type="GO" id="GO:0003743">
    <property type="term" value="F:translation initiation factor activity"/>
    <property type="evidence" value="ECO:0007669"/>
    <property type="project" value="UniProtKB-UniRule"/>
</dbReference>
<dbReference type="GO" id="GO:0016282">
    <property type="term" value="C:eukaryotic 43S preinitiation complex"/>
    <property type="evidence" value="ECO:0007669"/>
    <property type="project" value="UniProtKB-UniRule"/>
</dbReference>
<accession>A0A9W8GGG8</accession>
<dbReference type="HAMAP" id="MF_03002">
    <property type="entry name" value="eIF3c"/>
    <property type="match status" value="1"/>
</dbReference>
<gene>
    <name evidence="4 7" type="primary">NIP1</name>
    <name evidence="7" type="ORF">IWW39_005762</name>
</gene>
<feature type="compositionally biased region" description="Acidic residues" evidence="5">
    <location>
        <begin position="232"/>
        <end position="256"/>
    </location>
</feature>
<dbReference type="Pfam" id="PF01399">
    <property type="entry name" value="PCI"/>
    <property type="match status" value="1"/>
</dbReference>
<keyword evidence="2 4" id="KW-0396">Initiation factor</keyword>
<feature type="region of interest" description="Disordered" evidence="5">
    <location>
        <begin position="168"/>
        <end position="311"/>
    </location>
</feature>
<evidence type="ECO:0000259" key="6">
    <source>
        <dbReference type="PROSITE" id="PS50250"/>
    </source>
</evidence>
<comment type="subunit">
    <text evidence="4">Component of the eukaryotic translation initiation factor 3 (eIF-3) complex.</text>
</comment>
<dbReference type="SMART" id="SM00088">
    <property type="entry name" value="PINT"/>
    <property type="match status" value="1"/>
</dbReference>
<comment type="caution">
    <text evidence="7">The sequence shown here is derived from an EMBL/GenBank/DDBJ whole genome shotgun (WGS) entry which is preliminary data.</text>
</comment>
<comment type="similarity">
    <text evidence="4">Belongs to the eIF-3 subunit C family.</text>
</comment>
<comment type="function">
    <text evidence="4">Component of the eukaryotic translation initiation factor 3 (eIF-3) complex, which is involved in protein synthesis of a specialized repertoire of mRNAs and, together with other initiation factors, stimulates binding of mRNA and methionyl-tRNAi to the 40S ribosome. The eIF-3 complex specifically targets and initiates translation of a subset of mRNAs involved in cell proliferation.</text>
</comment>
<dbReference type="Pfam" id="PF05470">
    <property type="entry name" value="eIF-3c_N"/>
    <property type="match status" value="1"/>
</dbReference>
<comment type="subcellular location">
    <subcellularLocation>
        <location evidence="4">Cytoplasm</location>
    </subcellularLocation>
</comment>
<feature type="compositionally biased region" description="Basic and acidic residues" evidence="5">
    <location>
        <begin position="1"/>
        <end position="10"/>
    </location>
</feature>
<dbReference type="InterPro" id="IPR000717">
    <property type="entry name" value="PCI_dom"/>
</dbReference>
<feature type="compositionally biased region" description="Basic and acidic residues" evidence="5">
    <location>
        <begin position="885"/>
        <end position="930"/>
    </location>
</feature>
<sequence length="962" mass="106458">MSRFFRRDESSDSESDYSSSSSDDFSDEETQKKKQPTSGAGAGRIARAGLDSDDSEEEVKRTVKSTKDKLADQVTDLSRETLRAIRADEWHLAASSFDQLNKVVPKLIKTVSAANLPRSYVRSLAALEDALYENQKDKAALSKLSATDSRGYNQLKQRVRKHNKDFESLIAEFRANPTESNDDEEAASAESEEESSDDDQAVPSTRTAAAAVPSASKGKGKGKAAVAAASDSESDDSYWDSDSDESSSSSDSDDDGQVGIARWLKKTPTKEDTSAKKAKKDRAQRSQRAAAAQAAAAAEEDEDDDGFTAVGKDGKAVEAPKYNERNLNEHLLALIASRGRKNTNKLESIKSLETLLGVGVNALQKAKVLMALVSAQFDSAPSSGYLPIEMWHKAQSRLNELLSLLEANHQITILETGDSHDYEEDFEYNNATITLRGSIIASIDRLDDEFTKSLRNIDPHTPEYVERMRDTVPLYLTIVRAQGYFEHRNLNDSLCRVAFRRLEHLYYRTDQVNLHVESAAAALPRTSESHVVPASTAGNMEAIIHSLCTFLYLNADTLLRSRAMLMHVFNHALHKRYYVARDLLLMSHIQENVHQADVDTQVLYNRAIAQLGLAAFRLGKIQESFEHLVELMSVGHHRELLSQGVGQLRMHQLSPNEEQLQRQRQLPFHININLELLECVFLTSSMLLEIPFMASANINPDARRAPISRAFRRLLDYNERQVFIGPPENTRDHIMAAAKSLAAGEWEDARDFIQSIRIWSLLPDSEEITSMLASKIQVEALRTYLFTYATQFESVGLADLATMFDLPKGKVYALLARMVYHNEVQASLDEVGGVLVFSRTSHDASSRLQQTALALSNKANTFADINERVFELKINGGQAPGDRQQGGERGDRQQGDREGRPAQNRRDGGGGRDGRDNRDGQRGNQNRRDGGSGGQGGGHRGGRGGRRGGNAGGGSGQRRNDN</sequence>
<organism evidence="7 8">
    <name type="scientific">Coemansia spiralis</name>
    <dbReference type="NCBI Taxonomy" id="417178"/>
    <lineage>
        <taxon>Eukaryota</taxon>
        <taxon>Fungi</taxon>
        <taxon>Fungi incertae sedis</taxon>
        <taxon>Zoopagomycota</taxon>
        <taxon>Kickxellomycotina</taxon>
        <taxon>Kickxellomycetes</taxon>
        <taxon>Kickxellales</taxon>
        <taxon>Kickxellaceae</taxon>
        <taxon>Coemansia</taxon>
    </lineage>
</organism>
<dbReference type="SUPFAM" id="SSF46785">
    <property type="entry name" value="Winged helix' DNA-binding domain"/>
    <property type="match status" value="1"/>
</dbReference>
<dbReference type="PROSITE" id="PS50250">
    <property type="entry name" value="PCI"/>
    <property type="match status" value="1"/>
</dbReference>
<dbReference type="InterPro" id="IPR036390">
    <property type="entry name" value="WH_DNA-bd_sf"/>
</dbReference>
<dbReference type="GO" id="GO:0003723">
    <property type="term" value="F:RNA binding"/>
    <property type="evidence" value="ECO:0007669"/>
    <property type="project" value="InterPro"/>
</dbReference>
<protein>
    <recommendedName>
        <fullName evidence="4">Eukaryotic translation initiation factor 3 subunit C</fullName>
        <shortName evidence="4">eIF3c</shortName>
    </recommendedName>
    <alternativeName>
        <fullName evidence="4">Eukaryotic translation initiation factor 3 93 kDa subunit homolog</fullName>
        <shortName evidence="4">eIF3 p93</shortName>
    </alternativeName>
    <alternativeName>
        <fullName evidence="4">Translation initiation factor eIF3, p93 subunit homolog</fullName>
    </alternativeName>
</protein>
<dbReference type="OrthoDB" id="29647at2759"/>
<feature type="region of interest" description="Disordered" evidence="5">
    <location>
        <begin position="1"/>
        <end position="69"/>
    </location>
</feature>
<evidence type="ECO:0000256" key="1">
    <source>
        <dbReference type="ARBA" id="ARBA00022490"/>
    </source>
</evidence>
<dbReference type="GO" id="GO:0033290">
    <property type="term" value="C:eukaryotic 48S preinitiation complex"/>
    <property type="evidence" value="ECO:0007669"/>
    <property type="project" value="UniProtKB-UniRule"/>
</dbReference>
<proteinExistence type="inferred from homology"/>
<keyword evidence="3 4" id="KW-0648">Protein biosynthesis</keyword>
<evidence type="ECO:0000256" key="3">
    <source>
        <dbReference type="ARBA" id="ARBA00022917"/>
    </source>
</evidence>
<reference evidence="7" key="1">
    <citation type="submission" date="2022-07" db="EMBL/GenBank/DDBJ databases">
        <title>Phylogenomic reconstructions and comparative analyses of Kickxellomycotina fungi.</title>
        <authorList>
            <person name="Reynolds N.K."/>
            <person name="Stajich J.E."/>
            <person name="Barry K."/>
            <person name="Grigoriev I.V."/>
            <person name="Crous P."/>
            <person name="Smith M.E."/>
        </authorList>
    </citation>
    <scope>NUCLEOTIDE SEQUENCE</scope>
    <source>
        <strain evidence="7">CBS 109367</strain>
    </source>
</reference>
<evidence type="ECO:0000313" key="8">
    <source>
        <dbReference type="Proteomes" id="UP001151516"/>
    </source>
</evidence>
<keyword evidence="1 4" id="KW-0963">Cytoplasm</keyword>
<feature type="compositionally biased region" description="Gly residues" evidence="5">
    <location>
        <begin position="947"/>
        <end position="956"/>
    </location>
</feature>
<dbReference type="GO" id="GO:0005852">
    <property type="term" value="C:eukaryotic translation initiation factor 3 complex"/>
    <property type="evidence" value="ECO:0007669"/>
    <property type="project" value="UniProtKB-UniRule"/>
</dbReference>
<dbReference type="AlphaFoldDB" id="A0A9W8GGG8"/>
<feature type="domain" description="PCI" evidence="6">
    <location>
        <begin position="668"/>
        <end position="842"/>
    </location>
</feature>
<evidence type="ECO:0000256" key="5">
    <source>
        <dbReference type="SAM" id="MobiDB-lite"/>
    </source>
</evidence>
<evidence type="ECO:0000313" key="7">
    <source>
        <dbReference type="EMBL" id="KAJ2682956.1"/>
    </source>
</evidence>
<evidence type="ECO:0000256" key="4">
    <source>
        <dbReference type="HAMAP-Rule" id="MF_03002"/>
    </source>
</evidence>
<dbReference type="InterPro" id="IPR027516">
    <property type="entry name" value="EIF3C"/>
</dbReference>
<feature type="compositionally biased region" description="Acidic residues" evidence="5">
    <location>
        <begin position="180"/>
        <end position="200"/>
    </location>
</feature>
<evidence type="ECO:0000256" key="2">
    <source>
        <dbReference type="ARBA" id="ARBA00022540"/>
    </source>
</evidence>
<feature type="compositionally biased region" description="Low complexity" evidence="5">
    <location>
        <begin position="208"/>
        <end position="231"/>
    </location>
</feature>
<dbReference type="InterPro" id="IPR008905">
    <property type="entry name" value="EIF3C_N_dom"/>
</dbReference>
<feature type="region of interest" description="Disordered" evidence="5">
    <location>
        <begin position="875"/>
        <end position="962"/>
    </location>
</feature>
<dbReference type="Proteomes" id="UP001151516">
    <property type="component" value="Unassembled WGS sequence"/>
</dbReference>